<dbReference type="InterPro" id="IPR043502">
    <property type="entry name" value="DNA/RNA_pol_sf"/>
</dbReference>
<dbReference type="CDD" id="cd01650">
    <property type="entry name" value="RT_nLTR_like"/>
    <property type="match status" value="1"/>
</dbReference>
<proteinExistence type="predicted"/>
<accession>F2WZW7</accession>
<organism evidence="2">
    <name type="scientific">Davidina sculda</name>
    <dbReference type="NCBI Taxonomy" id="3381338"/>
    <lineage>
        <taxon>Eukaryota</taxon>
        <taxon>Metazoa</taxon>
        <taxon>Ecdysozoa</taxon>
        <taxon>Arthropoda</taxon>
        <taxon>Hexapoda</taxon>
        <taxon>Insecta</taxon>
        <taxon>Pterygota</taxon>
        <taxon>Neoptera</taxon>
        <taxon>Endopterygota</taxon>
        <taxon>Lepidoptera</taxon>
        <taxon>Glossata</taxon>
        <taxon>Ditrysia</taxon>
        <taxon>Papilionoidea</taxon>
        <taxon>Nymphalidae</taxon>
        <taxon>Satyrinae</taxon>
        <taxon>Satyrini</taxon>
        <taxon>Satyrina</taxon>
        <taxon>Davidina</taxon>
    </lineage>
</organism>
<reference evidence="2" key="1">
    <citation type="submission" date="2010-09" db="EMBL/GenBank/DDBJ databases">
        <title>Evidence of multiple events of horizontal transmission of mobile genetic elements between Bombyx and Maculinea.</title>
        <authorList>
            <person name="Novikova O.S."/>
            <person name="Sormacheva I.D."/>
            <person name="Smyshlyaev G.A."/>
            <person name="Mayorov V.I."/>
            <person name="Blinov A.G."/>
        </authorList>
    </citation>
    <scope>NUCLEOTIDE SEQUENCE</scope>
    <source>
        <strain evidence="2">OenScul.31</strain>
        <strain evidence="3">OenScul.35</strain>
    </source>
</reference>
<evidence type="ECO:0000313" key="2">
    <source>
        <dbReference type="EMBL" id="ADZ95942.1"/>
    </source>
</evidence>
<sequence length="182" mass="20333">DNIPVKVIKMAKDNLCLPIAHICNLCITSGIFPKSLKKSIICPIYKSGNKDQIANYRPISLLPALSKILEKVLNSRLTSYLERNHILSTNQYGFRTNKSTEDAVKAIIDDITINLDKNQKCLGVFLDLAKAFDTVSIPILLAKLESCGVRGLPLKLFESYLSDRTQSVKILNFTSTEEQVTF</sequence>
<keyword evidence="2" id="KW-0808">Transferase</keyword>
<dbReference type="GO" id="GO:0003964">
    <property type="term" value="F:RNA-directed DNA polymerase activity"/>
    <property type="evidence" value="ECO:0007669"/>
    <property type="project" value="UniProtKB-KW"/>
</dbReference>
<dbReference type="Pfam" id="PF00078">
    <property type="entry name" value="RVT_1"/>
    <property type="match status" value="1"/>
</dbReference>
<feature type="domain" description="Reverse transcriptase" evidence="1">
    <location>
        <begin position="50"/>
        <end position="169"/>
    </location>
</feature>
<dbReference type="EMBL" id="HQ284484">
    <property type="protein sequence ID" value="ADZ95943.1"/>
    <property type="molecule type" value="Genomic_DNA"/>
</dbReference>
<feature type="non-terminal residue" evidence="2">
    <location>
        <position position="182"/>
    </location>
</feature>
<keyword evidence="2" id="KW-0695">RNA-directed DNA polymerase</keyword>
<keyword evidence="2" id="KW-0548">Nucleotidyltransferase</keyword>
<name>F2WZW7_9NEOP</name>
<dbReference type="EMBL" id="HQ284480">
    <property type="protein sequence ID" value="ADZ95942.1"/>
    <property type="molecule type" value="Genomic_DNA"/>
</dbReference>
<dbReference type="SUPFAM" id="SSF56672">
    <property type="entry name" value="DNA/RNA polymerases"/>
    <property type="match status" value="1"/>
</dbReference>
<evidence type="ECO:0000313" key="3">
    <source>
        <dbReference type="EMBL" id="ADZ95943.1"/>
    </source>
</evidence>
<dbReference type="AlphaFoldDB" id="F2WZW7"/>
<evidence type="ECO:0000259" key="1">
    <source>
        <dbReference type="Pfam" id="PF00078"/>
    </source>
</evidence>
<feature type="non-terminal residue" evidence="2">
    <location>
        <position position="1"/>
    </location>
</feature>
<reference evidence="2" key="2">
    <citation type="journal article" date="2012" name="Mol. Biol. Evol.">
        <title>Vertical Evolution and Horizontal Transfer of CR1 Non-LTR Retrotransposons and Tc1/mariner DNA Transposons in Lepidoptera Species.</title>
        <authorList>
            <person name="Sormacheva I."/>
            <person name="Smyshlyaev G."/>
            <person name="Mayorov V."/>
            <person name="Blinov A."/>
            <person name="Novikov A."/>
            <person name="Novikova O."/>
        </authorList>
    </citation>
    <scope>NUCLEOTIDE SEQUENCE</scope>
    <source>
        <strain evidence="2">OenScul.31</strain>
        <strain evidence="3">OenScul.35</strain>
    </source>
</reference>
<dbReference type="PANTHER" id="PTHR19446">
    <property type="entry name" value="REVERSE TRANSCRIPTASES"/>
    <property type="match status" value="1"/>
</dbReference>
<dbReference type="InterPro" id="IPR000477">
    <property type="entry name" value="RT_dom"/>
</dbReference>
<protein>
    <submittedName>
        <fullName evidence="2">Reverse transcriptase</fullName>
    </submittedName>
</protein>